<accession>A0A9E2SED0</accession>
<dbReference type="NCBIfam" id="TIGR00705">
    <property type="entry name" value="SppA_67K"/>
    <property type="match status" value="1"/>
</dbReference>
<dbReference type="InterPro" id="IPR004635">
    <property type="entry name" value="Pept_S49_SppA"/>
</dbReference>
<dbReference type="InterPro" id="IPR002142">
    <property type="entry name" value="Peptidase_S49"/>
</dbReference>
<evidence type="ECO:0000256" key="4">
    <source>
        <dbReference type="ARBA" id="ARBA00022801"/>
    </source>
</evidence>
<dbReference type="PIRSF" id="PIRSF001217">
    <property type="entry name" value="Protease_4_SppA"/>
    <property type="match status" value="1"/>
</dbReference>
<dbReference type="NCBIfam" id="TIGR00706">
    <property type="entry name" value="SppA_dom"/>
    <property type="match status" value="1"/>
</dbReference>
<comment type="subcellular location">
    <subcellularLocation>
        <location evidence="1">Membrane</location>
    </subcellularLocation>
</comment>
<evidence type="ECO:0000313" key="9">
    <source>
        <dbReference type="Proteomes" id="UP000812270"/>
    </source>
</evidence>
<evidence type="ECO:0000256" key="2">
    <source>
        <dbReference type="ARBA" id="ARBA00008683"/>
    </source>
</evidence>
<evidence type="ECO:0000256" key="5">
    <source>
        <dbReference type="ARBA" id="ARBA00022825"/>
    </source>
</evidence>
<gene>
    <name evidence="8" type="primary">sppA</name>
    <name evidence="8" type="ORF">KTO63_20280</name>
</gene>
<evidence type="ECO:0000256" key="6">
    <source>
        <dbReference type="ARBA" id="ARBA00023136"/>
    </source>
</evidence>
<feature type="domain" description="Peptidase S49" evidence="7">
    <location>
        <begin position="367"/>
        <end position="518"/>
    </location>
</feature>
<reference evidence="8" key="1">
    <citation type="submission" date="2021-06" db="EMBL/GenBank/DDBJ databases">
        <authorList>
            <person name="Huq M.A."/>
        </authorList>
    </citation>
    <scope>NUCLEOTIDE SEQUENCE</scope>
    <source>
        <strain evidence="8">MAH-26</strain>
    </source>
</reference>
<dbReference type="GO" id="GO:0006465">
    <property type="term" value="P:signal peptide processing"/>
    <property type="evidence" value="ECO:0007669"/>
    <property type="project" value="InterPro"/>
</dbReference>
<dbReference type="GO" id="GO:0008236">
    <property type="term" value="F:serine-type peptidase activity"/>
    <property type="evidence" value="ECO:0007669"/>
    <property type="project" value="UniProtKB-KW"/>
</dbReference>
<dbReference type="PANTHER" id="PTHR33209">
    <property type="entry name" value="PROTEASE 4"/>
    <property type="match status" value="1"/>
</dbReference>
<dbReference type="GO" id="GO:0016020">
    <property type="term" value="C:membrane"/>
    <property type="evidence" value="ECO:0007669"/>
    <property type="project" value="UniProtKB-SubCell"/>
</dbReference>
<dbReference type="Proteomes" id="UP000812270">
    <property type="component" value="Unassembled WGS sequence"/>
</dbReference>
<dbReference type="EMBL" id="JAHSPG010000015">
    <property type="protein sequence ID" value="MBV4359519.1"/>
    <property type="molecule type" value="Genomic_DNA"/>
</dbReference>
<dbReference type="InterPro" id="IPR004634">
    <property type="entry name" value="Pept_S49_pIV"/>
</dbReference>
<keyword evidence="5" id="KW-0720">Serine protease</keyword>
<comment type="caution">
    <text evidence="8">The sequence shown here is derived from an EMBL/GenBank/DDBJ whole genome shotgun (WGS) entry which is preliminary data.</text>
</comment>
<dbReference type="InterPro" id="IPR047217">
    <property type="entry name" value="S49_SppA_67K_type_N"/>
</dbReference>
<keyword evidence="6" id="KW-0472">Membrane</keyword>
<proteinExistence type="inferred from homology"/>
<dbReference type="PANTHER" id="PTHR33209:SF1">
    <property type="entry name" value="PEPTIDASE S49 DOMAIN-CONTAINING PROTEIN"/>
    <property type="match status" value="1"/>
</dbReference>
<keyword evidence="3" id="KW-0645">Protease</keyword>
<dbReference type="AlphaFoldDB" id="A0A9E2SED0"/>
<evidence type="ECO:0000259" key="7">
    <source>
        <dbReference type="Pfam" id="PF01343"/>
    </source>
</evidence>
<keyword evidence="9" id="KW-1185">Reference proteome</keyword>
<name>A0A9E2SED0_9BACT</name>
<evidence type="ECO:0000256" key="3">
    <source>
        <dbReference type="ARBA" id="ARBA00022670"/>
    </source>
</evidence>
<dbReference type="CDD" id="cd07023">
    <property type="entry name" value="S49_Sppa_N_C"/>
    <property type="match status" value="1"/>
</dbReference>
<dbReference type="RefSeq" id="WP_217793769.1">
    <property type="nucleotide sequence ID" value="NZ_JAHSPG010000015.1"/>
</dbReference>
<dbReference type="Pfam" id="PF01343">
    <property type="entry name" value="Peptidase_S49"/>
    <property type="match status" value="2"/>
</dbReference>
<organism evidence="8 9">
    <name type="scientific">Pinibacter aurantiacus</name>
    <dbReference type="NCBI Taxonomy" id="2851599"/>
    <lineage>
        <taxon>Bacteria</taxon>
        <taxon>Pseudomonadati</taxon>
        <taxon>Bacteroidota</taxon>
        <taxon>Chitinophagia</taxon>
        <taxon>Chitinophagales</taxon>
        <taxon>Chitinophagaceae</taxon>
        <taxon>Pinibacter</taxon>
    </lineage>
</organism>
<sequence>MRQFLKFFLASLLALIVFAVVGVFILAGVVGSVTAKKDVQVGEKAVLFIDLSKPIREQKQENPIADLSSEEQYDAPGLYDMIRLIKFAETDSSIKGIYLKCNDNPNGFATSEEVRNALLEFKKTKKFIYAYGDMMSQKAYYVGNVADKIYCNPKGGLEWKGFSIQYMFFKNALDKLEIDPQIFYAGKFKSATEPFRADKMTDANRLQSQELLNDLYERFLLNTAEQRSVDTTLLHKLANDLAIQSTNDAVKYKLLDAAKYDDEVKAELKEKLGVKQENKINFVPIGKYEAAVNFKDGKGSDRIALIYAQGDIVDGKGGEGQIGGEKFRSYLRKVRYDNTVKAVVFRINSGGGSALASENIWREISLVRKVKPVILSFGDYAASGGYYLSCDADSIFAEPNTITGSIGVFSMMPNLSGFFKNKLGVTFDGVKTAEHASVPSISQPLSDIERRYIQNDVDSIYFTFLTRVSDGRGLSFAYTDSIAQGRVWTGSKGKALGLVDRLGNIQDAVDCAARMAKLKEYRVKEYPEPVSFLDKMLSSFQKVTKANTIKEDAIKEEVGEEGYRAYNGLKAIKAMMGVAQTKLPFEMIVE</sequence>
<protein>
    <submittedName>
        <fullName evidence="8">Signal peptide peptidase SppA</fullName>
    </submittedName>
</protein>
<keyword evidence="4" id="KW-0378">Hydrolase</keyword>
<evidence type="ECO:0000256" key="1">
    <source>
        <dbReference type="ARBA" id="ARBA00004370"/>
    </source>
</evidence>
<dbReference type="CDD" id="cd07018">
    <property type="entry name" value="S49_SppA_67K_type"/>
    <property type="match status" value="1"/>
</dbReference>
<dbReference type="InterPro" id="IPR047272">
    <property type="entry name" value="S49_SppA_C"/>
</dbReference>
<feature type="domain" description="Peptidase S49" evidence="7">
    <location>
        <begin position="121"/>
        <end position="274"/>
    </location>
</feature>
<comment type="similarity">
    <text evidence="2">Belongs to the peptidase S49 family.</text>
</comment>
<evidence type="ECO:0000313" key="8">
    <source>
        <dbReference type="EMBL" id="MBV4359519.1"/>
    </source>
</evidence>